<evidence type="ECO:0000313" key="1">
    <source>
        <dbReference type="EMBL" id="MBT2805960.1"/>
    </source>
</evidence>
<dbReference type="EMBL" id="JACZEO010000011">
    <property type="protein sequence ID" value="MBT2805960.1"/>
    <property type="molecule type" value="Genomic_DNA"/>
</dbReference>
<gene>
    <name evidence="1" type="ORF">ID255_09790</name>
</gene>
<comment type="caution">
    <text evidence="1">The sequence shown here is derived from an EMBL/GenBank/DDBJ whole genome shotgun (WGS) entry which is preliminary data.</text>
</comment>
<feature type="non-terminal residue" evidence="1">
    <location>
        <position position="172"/>
    </location>
</feature>
<protein>
    <submittedName>
        <fullName evidence="1">Uncharacterized protein</fullName>
    </submittedName>
</protein>
<dbReference type="Proteomes" id="UP000682682">
    <property type="component" value="Unassembled WGS sequence"/>
</dbReference>
<name>A0ACC5TWL8_ECOLX</name>
<evidence type="ECO:0000313" key="2">
    <source>
        <dbReference type="Proteomes" id="UP000682682"/>
    </source>
</evidence>
<accession>A0ACC5TWL8</accession>
<reference evidence="1 2" key="1">
    <citation type="journal article" date="2021" name="Diagn. Microbiol. Infect. Dis.">
        <title>Molecular epidemiology of NDM-5-producing Escherichia coli high-risk clones identified in two Italian hospitals in 2017-2019.</title>
        <authorList>
            <person name="Bibbolino G."/>
            <person name="Di Lella F.M."/>
            <person name="Oliva A."/>
            <person name="Lichtner M."/>
            <person name="Del Borgo C."/>
            <person name="Raponi G."/>
            <person name="Trancassini M."/>
            <person name="Mengoni F."/>
            <person name="Arcari G."/>
            <person name="Antonelli G."/>
            <person name="Carattoli A."/>
        </authorList>
    </citation>
    <scope>NUCLEOTIDE SEQUENCE [LARGE SCALE GENOMIC DNA]</scope>
    <source>
        <strain evidence="1 2">LT-1</strain>
    </source>
</reference>
<sequence>MSGKPAARQGDMTQYGGSIVQGSAGVRIGAPTGVACSVCPGGVTSGHPVNPLLGAKVLPGETDIALPGPLPFILSRTYSSYRTKTPAPVGSLGPGWKMPADIRLQLRDNTLILSDNGGRSLYFEHLFPGEDGYSRSESLWLVRGGVAKLDEGHRLAALWQALPEELRLSPHR</sequence>
<organism evidence="1 2">
    <name type="scientific">Escherichia coli</name>
    <dbReference type="NCBI Taxonomy" id="562"/>
    <lineage>
        <taxon>Bacteria</taxon>
        <taxon>Pseudomonadati</taxon>
        <taxon>Pseudomonadota</taxon>
        <taxon>Gammaproteobacteria</taxon>
        <taxon>Enterobacterales</taxon>
        <taxon>Enterobacteriaceae</taxon>
        <taxon>Escherichia</taxon>
    </lineage>
</organism>
<proteinExistence type="predicted"/>